<sequence length="187" mass="20890">MTTTPTTMTKIRAFYMLKQHLEEQLTAQVKAYSSPAPLEEPAKQHLIQQVGLHTLLAHEVQQHLLRLHYLLEACHYAETGTQPPTYDELLPYDPYQAMHACLTGETTGVASHPLSAELQTYVDQLPPITCDSILSQGGWCSMPEHTEGAFACGQAQLGKLADYPQHLQHLHELIAQRAELAQIRSLL</sequence>
<gene>
    <name evidence="1" type="ORF">J4D97_21360</name>
</gene>
<protein>
    <recommendedName>
        <fullName evidence="3">DinB family protein</fullName>
    </recommendedName>
</protein>
<comment type="caution">
    <text evidence="1">The sequence shown here is derived from an EMBL/GenBank/DDBJ whole genome shotgun (WGS) entry which is preliminary data.</text>
</comment>
<dbReference type="EMBL" id="JAGETX010000027">
    <property type="protein sequence ID" value="MBO3273212.1"/>
    <property type="molecule type" value="Genomic_DNA"/>
</dbReference>
<dbReference type="Proteomes" id="UP000670527">
    <property type="component" value="Unassembled WGS sequence"/>
</dbReference>
<evidence type="ECO:0008006" key="3">
    <source>
        <dbReference type="Google" id="ProtNLM"/>
    </source>
</evidence>
<dbReference type="RefSeq" id="WP_208309355.1">
    <property type="nucleotide sequence ID" value="NZ_JAGETX010000027.1"/>
</dbReference>
<keyword evidence="2" id="KW-1185">Reference proteome</keyword>
<organism evidence="1 2">
    <name type="scientific">Hymenobacter defluvii</name>
    <dbReference type="NCBI Taxonomy" id="2054411"/>
    <lineage>
        <taxon>Bacteria</taxon>
        <taxon>Pseudomonadati</taxon>
        <taxon>Bacteroidota</taxon>
        <taxon>Cytophagia</taxon>
        <taxon>Cytophagales</taxon>
        <taxon>Hymenobacteraceae</taxon>
        <taxon>Hymenobacter</taxon>
    </lineage>
</organism>
<reference evidence="1 2" key="1">
    <citation type="submission" date="2021-03" db="EMBL/GenBank/DDBJ databases">
        <authorList>
            <person name="Kim M.K."/>
        </authorList>
    </citation>
    <scope>NUCLEOTIDE SEQUENCE [LARGE SCALE GENOMIC DNA]</scope>
    <source>
        <strain evidence="1 2">BT507</strain>
    </source>
</reference>
<name>A0ABS3THT0_9BACT</name>
<proteinExistence type="predicted"/>
<evidence type="ECO:0000313" key="1">
    <source>
        <dbReference type="EMBL" id="MBO3273212.1"/>
    </source>
</evidence>
<accession>A0ABS3THT0</accession>
<evidence type="ECO:0000313" key="2">
    <source>
        <dbReference type="Proteomes" id="UP000670527"/>
    </source>
</evidence>